<dbReference type="RefSeq" id="WP_039679111.1">
    <property type="nucleotide sequence ID" value="NZ_JAXECK010000012.1"/>
</dbReference>
<dbReference type="STRING" id="1577792.QX51_06645"/>
<proteinExistence type="predicted"/>
<dbReference type="AlphaFoldDB" id="A0A0B3VYL2"/>
<keyword evidence="2" id="KW-1185">Reference proteome</keyword>
<accession>A0A0B3VYL2</accession>
<organism evidence="1 2">
    <name type="scientific">Terrisporobacter othiniensis</name>
    <dbReference type="NCBI Taxonomy" id="1577792"/>
    <lineage>
        <taxon>Bacteria</taxon>
        <taxon>Bacillati</taxon>
        <taxon>Bacillota</taxon>
        <taxon>Clostridia</taxon>
        <taxon>Peptostreptococcales</taxon>
        <taxon>Peptostreptococcaceae</taxon>
        <taxon>Terrisporobacter</taxon>
    </lineage>
</organism>
<sequence>MITRDKKYNNLPKDVINSLTKMITIISTIEENLFLPKDDILREINIKIDSLQRAMDVFNQYYPDKRVNLSTYIIQRKKTEAVKSIEADGSF</sequence>
<evidence type="ECO:0000313" key="1">
    <source>
        <dbReference type="EMBL" id="KHS57829.1"/>
    </source>
</evidence>
<evidence type="ECO:0000313" key="2">
    <source>
        <dbReference type="Proteomes" id="UP000031189"/>
    </source>
</evidence>
<reference evidence="1 2" key="1">
    <citation type="submission" date="2014-12" db="EMBL/GenBank/DDBJ databases">
        <title>Draft genome sequence of Terrisporobacter sp. 08-306576, isolated from the blood culture of a bacteremia patient.</title>
        <authorList>
            <person name="Lund L.C."/>
            <person name="Sydenham T.V."/>
            <person name="Hogh S.V."/>
            <person name="Skov M.N."/>
            <person name="Kemp M."/>
            <person name="Justesen U.S."/>
        </authorList>
    </citation>
    <scope>NUCLEOTIDE SEQUENCE [LARGE SCALE GENOMIC DNA]</scope>
    <source>
        <strain evidence="1 2">08-306576</strain>
    </source>
</reference>
<name>A0A0B3VYL2_9FIRM</name>
<dbReference type="EMBL" id="JWHR01000064">
    <property type="protein sequence ID" value="KHS57829.1"/>
    <property type="molecule type" value="Genomic_DNA"/>
</dbReference>
<comment type="caution">
    <text evidence="1">The sequence shown here is derived from an EMBL/GenBank/DDBJ whole genome shotgun (WGS) entry which is preliminary data.</text>
</comment>
<gene>
    <name evidence="1" type="ORF">QX51_06645</name>
</gene>
<dbReference type="Proteomes" id="UP000031189">
    <property type="component" value="Unassembled WGS sequence"/>
</dbReference>
<dbReference type="OrthoDB" id="2088645at2"/>
<protein>
    <submittedName>
        <fullName evidence="1">Uncharacterized protein</fullName>
    </submittedName>
</protein>